<keyword evidence="2" id="KW-1185">Reference proteome</keyword>
<gene>
    <name evidence="1" type="ORF">POSPLADRAFT_1047094</name>
</gene>
<proteinExistence type="predicted"/>
<protein>
    <submittedName>
        <fullName evidence="1">Uncharacterized protein</fullName>
    </submittedName>
</protein>
<dbReference type="RefSeq" id="XP_024338642.1">
    <property type="nucleotide sequence ID" value="XM_024479206.1"/>
</dbReference>
<accession>A0A1X6MZQ1</accession>
<organism evidence="1 2">
    <name type="scientific">Postia placenta MAD-698-R-SB12</name>
    <dbReference type="NCBI Taxonomy" id="670580"/>
    <lineage>
        <taxon>Eukaryota</taxon>
        <taxon>Fungi</taxon>
        <taxon>Dikarya</taxon>
        <taxon>Basidiomycota</taxon>
        <taxon>Agaricomycotina</taxon>
        <taxon>Agaricomycetes</taxon>
        <taxon>Polyporales</taxon>
        <taxon>Adustoporiaceae</taxon>
        <taxon>Rhodonia</taxon>
    </lineage>
</organism>
<evidence type="ECO:0000313" key="1">
    <source>
        <dbReference type="EMBL" id="OSX61848.1"/>
    </source>
</evidence>
<sequence length="268" mass="29720">MAGGLGMGASAELKEGVKEDMAHRVGEATVQLLLQKRHDEDPTCIQIAFQACLMRHLSEIIEAWTLHRKCNVDDGPFGRVYHEMYTHEDQAVSGRWRALTRSYLRAVSDHNGIVKGQTRQLVVQLVYIALLAGVKGPSKQLFEMISSRFGSTIRSLMNQALDIRKVIGEDIISGDFKLLLPSDVPFDESMEDAYPTDAMSNAEIRQDAVVVRTAEVGLMRVVKSDSEDLNTTLLLKPKVILELSLNELNGNRSELWGAAEEPTESNGP</sequence>
<dbReference type="OrthoDB" id="3222645at2759"/>
<dbReference type="STRING" id="670580.A0A1X6MZQ1"/>
<dbReference type="AlphaFoldDB" id="A0A1X6MZQ1"/>
<reference evidence="1 2" key="1">
    <citation type="submission" date="2017-04" db="EMBL/GenBank/DDBJ databases">
        <title>Genome Sequence of the Model Brown-Rot Fungus Postia placenta SB12.</title>
        <authorList>
            <consortium name="DOE Joint Genome Institute"/>
            <person name="Gaskell J."/>
            <person name="Kersten P."/>
            <person name="Larrondo L.F."/>
            <person name="Canessa P."/>
            <person name="Martinez D."/>
            <person name="Hibbett D."/>
            <person name="Schmoll M."/>
            <person name="Kubicek C.P."/>
            <person name="Martinez A.T."/>
            <person name="Yadav J."/>
            <person name="Master E."/>
            <person name="Magnuson J.K."/>
            <person name="James T."/>
            <person name="Yaver D."/>
            <person name="Berka R."/>
            <person name="Labutti K."/>
            <person name="Lipzen A."/>
            <person name="Aerts A."/>
            <person name="Barry K."/>
            <person name="Henrissat B."/>
            <person name="Blanchette R."/>
            <person name="Grigoriev I."/>
            <person name="Cullen D."/>
        </authorList>
    </citation>
    <scope>NUCLEOTIDE SEQUENCE [LARGE SCALE GENOMIC DNA]</scope>
    <source>
        <strain evidence="1 2">MAD-698-R-SB12</strain>
    </source>
</reference>
<name>A0A1X6MZQ1_9APHY</name>
<dbReference type="GeneID" id="36324156"/>
<dbReference type="EMBL" id="KZ110598">
    <property type="protein sequence ID" value="OSX61848.1"/>
    <property type="molecule type" value="Genomic_DNA"/>
</dbReference>
<dbReference type="Proteomes" id="UP000194127">
    <property type="component" value="Unassembled WGS sequence"/>
</dbReference>
<evidence type="ECO:0000313" key="2">
    <source>
        <dbReference type="Proteomes" id="UP000194127"/>
    </source>
</evidence>